<keyword evidence="8" id="KW-1185">Reference proteome</keyword>
<dbReference type="Proteomes" id="UP001430374">
    <property type="component" value="Unassembled WGS sequence"/>
</dbReference>
<dbReference type="PANTHER" id="PTHR44688">
    <property type="entry name" value="DNA-BINDING TRANSCRIPTIONAL ACTIVATOR DEVR_DOSR"/>
    <property type="match status" value="1"/>
</dbReference>
<keyword evidence="2" id="KW-0238">DNA-binding</keyword>
<feature type="signal peptide" evidence="5">
    <location>
        <begin position="1"/>
        <end position="22"/>
    </location>
</feature>
<name>A0ABS9C2G1_9FLAO</name>
<sequence length="405" mass="47903">MILPKIYYCLFLFLSISFRVFAQPESIKQLEKEVVANNDNSKYVESIVLISKFIDNPSTTPYERYHAYLLKSYTYKRLYDYTHVEQNLNFALKEGLNSEHKNEVMSNIRAEKSFAYFDTHQYEKALLVMNELKKDNYAYLPPTTKAWVIMQEGYIYMLHKNYSEAEKKYDGAIAILEKEEPSNLPNVYGKKIEMYHIMKLYDKRNELFEKALANTKKYHKIKYEIYLYEVLAKACKKSGDYDRAMQAQKKFDSLGEYYDSNNNLGKIGIVENKLEIEKRILNEKEHKKYGRILYVVIFSLAALLLLLYMLYKANKAKRKAAENENKKIYSEIEKYTKQLDEKGNSTLDISQYNLTERQIEIIELVKKGKSNKEIAAQLYISENTVKYHLKIIYTQLNISHRSFIK</sequence>
<keyword evidence="3" id="KW-0804">Transcription</keyword>
<reference evidence="7" key="1">
    <citation type="submission" date="2021-08" db="EMBL/GenBank/DDBJ databases">
        <title>Complete genome sequence of Chryseobacterium sp strain PS-8.</title>
        <authorList>
            <person name="Das S.K."/>
        </authorList>
    </citation>
    <scope>NUCLEOTIDE SEQUENCE</scope>
    <source>
        <strain evidence="7">PS-8</strain>
    </source>
</reference>
<evidence type="ECO:0000256" key="4">
    <source>
        <dbReference type="SAM" id="Phobius"/>
    </source>
</evidence>
<dbReference type="Gene3D" id="1.25.40.10">
    <property type="entry name" value="Tetratricopeptide repeat domain"/>
    <property type="match status" value="1"/>
</dbReference>
<evidence type="ECO:0000259" key="6">
    <source>
        <dbReference type="PROSITE" id="PS50043"/>
    </source>
</evidence>
<proteinExistence type="predicted"/>
<comment type="caution">
    <text evidence="7">The sequence shown here is derived from an EMBL/GenBank/DDBJ whole genome shotgun (WGS) entry which is preliminary data.</text>
</comment>
<dbReference type="Gene3D" id="1.10.10.10">
    <property type="entry name" value="Winged helix-like DNA-binding domain superfamily/Winged helix DNA-binding domain"/>
    <property type="match status" value="1"/>
</dbReference>
<dbReference type="InterPro" id="IPR000792">
    <property type="entry name" value="Tscrpt_reg_LuxR_C"/>
</dbReference>
<evidence type="ECO:0000256" key="5">
    <source>
        <dbReference type="SAM" id="SignalP"/>
    </source>
</evidence>
<keyword evidence="4" id="KW-1133">Transmembrane helix</keyword>
<evidence type="ECO:0000256" key="1">
    <source>
        <dbReference type="ARBA" id="ARBA00023015"/>
    </source>
</evidence>
<keyword evidence="4" id="KW-0812">Transmembrane</keyword>
<protein>
    <submittedName>
        <fullName evidence="7">Helix-turn-helix transcriptional regulator</fullName>
    </submittedName>
</protein>
<evidence type="ECO:0000313" key="8">
    <source>
        <dbReference type="Proteomes" id="UP001430374"/>
    </source>
</evidence>
<dbReference type="CDD" id="cd06170">
    <property type="entry name" value="LuxR_C_like"/>
    <property type="match status" value="1"/>
</dbReference>
<dbReference type="InterPro" id="IPR016032">
    <property type="entry name" value="Sig_transdc_resp-reg_C-effctor"/>
</dbReference>
<evidence type="ECO:0000256" key="2">
    <source>
        <dbReference type="ARBA" id="ARBA00023125"/>
    </source>
</evidence>
<keyword evidence="4" id="KW-0472">Membrane</keyword>
<accession>A0ABS9C2G1</accession>
<dbReference type="PROSITE" id="PS50043">
    <property type="entry name" value="HTH_LUXR_2"/>
    <property type="match status" value="1"/>
</dbReference>
<gene>
    <name evidence="7" type="ORF">H9Q08_05355</name>
</gene>
<evidence type="ECO:0000313" key="7">
    <source>
        <dbReference type="EMBL" id="MCF2218725.1"/>
    </source>
</evidence>
<dbReference type="InterPro" id="IPR036388">
    <property type="entry name" value="WH-like_DNA-bd_sf"/>
</dbReference>
<dbReference type="PRINTS" id="PR00038">
    <property type="entry name" value="HTHLUXR"/>
</dbReference>
<evidence type="ECO:0000256" key="3">
    <source>
        <dbReference type="ARBA" id="ARBA00023163"/>
    </source>
</evidence>
<dbReference type="SUPFAM" id="SSF46894">
    <property type="entry name" value="C-terminal effector domain of the bipartite response regulators"/>
    <property type="match status" value="1"/>
</dbReference>
<feature type="transmembrane region" description="Helical" evidence="4">
    <location>
        <begin position="292"/>
        <end position="311"/>
    </location>
</feature>
<feature type="chain" id="PRO_5046545521" evidence="5">
    <location>
        <begin position="23"/>
        <end position="405"/>
    </location>
</feature>
<dbReference type="SUPFAM" id="SSF48452">
    <property type="entry name" value="TPR-like"/>
    <property type="match status" value="1"/>
</dbReference>
<keyword evidence="1" id="KW-0805">Transcription regulation</keyword>
<keyword evidence="5" id="KW-0732">Signal</keyword>
<dbReference type="Pfam" id="PF00196">
    <property type="entry name" value="GerE"/>
    <property type="match status" value="1"/>
</dbReference>
<dbReference type="InterPro" id="IPR011990">
    <property type="entry name" value="TPR-like_helical_dom_sf"/>
</dbReference>
<organism evidence="7 8">
    <name type="scientific">Chryseobacterium indicum</name>
    <dbReference type="NCBI Taxonomy" id="2766954"/>
    <lineage>
        <taxon>Bacteria</taxon>
        <taxon>Pseudomonadati</taxon>
        <taxon>Bacteroidota</taxon>
        <taxon>Flavobacteriia</taxon>
        <taxon>Flavobacteriales</taxon>
        <taxon>Weeksellaceae</taxon>
        <taxon>Chryseobacterium group</taxon>
        <taxon>Chryseobacterium</taxon>
    </lineage>
</organism>
<dbReference type="SMART" id="SM00421">
    <property type="entry name" value="HTH_LUXR"/>
    <property type="match status" value="1"/>
</dbReference>
<dbReference type="EMBL" id="JACSGT010000001">
    <property type="protein sequence ID" value="MCF2218725.1"/>
    <property type="molecule type" value="Genomic_DNA"/>
</dbReference>
<feature type="domain" description="HTH luxR-type" evidence="6">
    <location>
        <begin position="347"/>
        <end position="405"/>
    </location>
</feature>
<dbReference type="PANTHER" id="PTHR44688:SF16">
    <property type="entry name" value="DNA-BINDING TRANSCRIPTIONAL ACTIVATOR DEVR_DOSR"/>
    <property type="match status" value="1"/>
</dbReference>
<dbReference type="RefSeq" id="WP_235130432.1">
    <property type="nucleotide sequence ID" value="NZ_JACSGT010000001.1"/>
</dbReference>